<dbReference type="InterPro" id="IPR050245">
    <property type="entry name" value="PrsA_foldase"/>
</dbReference>
<reference evidence="8 9" key="1">
    <citation type="submission" date="2018-05" db="EMBL/GenBank/DDBJ databases">
        <title>Leucothrix arctica sp. nov., isolated from Arctic seawater.</title>
        <authorList>
            <person name="Choi A."/>
            <person name="Baek K."/>
        </authorList>
    </citation>
    <scope>NUCLEOTIDE SEQUENCE [LARGE SCALE GENOMIC DNA]</scope>
    <source>
        <strain evidence="8 9">IMCC9719</strain>
    </source>
</reference>
<dbReference type="EMBL" id="QGKL01000042">
    <property type="protein sequence ID" value="PWQ93681.1"/>
    <property type="molecule type" value="Genomic_DNA"/>
</dbReference>
<dbReference type="Gene3D" id="1.10.8.1040">
    <property type="match status" value="1"/>
</dbReference>
<feature type="chain" id="PRO_5016272387" description="peptidylprolyl isomerase" evidence="6">
    <location>
        <begin position="27"/>
        <end position="302"/>
    </location>
</feature>
<dbReference type="InterPro" id="IPR027304">
    <property type="entry name" value="Trigger_fact/SurA_dom_sf"/>
</dbReference>
<dbReference type="SUPFAM" id="SSF109998">
    <property type="entry name" value="Triger factor/SurA peptide-binding domain-like"/>
    <property type="match status" value="1"/>
</dbReference>
<proteinExistence type="inferred from homology"/>
<dbReference type="AlphaFoldDB" id="A0A317C649"/>
<keyword evidence="4 5" id="KW-0697">Rotamase</keyword>
<keyword evidence="9" id="KW-1185">Reference proteome</keyword>
<keyword evidence="6" id="KW-0732">Signal</keyword>
<gene>
    <name evidence="8" type="ORF">DKT75_18890</name>
</gene>
<comment type="catalytic activity">
    <reaction evidence="1">
        <text>[protein]-peptidylproline (omega=180) = [protein]-peptidylproline (omega=0)</text>
        <dbReference type="Rhea" id="RHEA:16237"/>
        <dbReference type="Rhea" id="RHEA-COMP:10747"/>
        <dbReference type="Rhea" id="RHEA-COMP:10748"/>
        <dbReference type="ChEBI" id="CHEBI:83833"/>
        <dbReference type="ChEBI" id="CHEBI:83834"/>
        <dbReference type="EC" id="5.2.1.8"/>
    </reaction>
</comment>
<dbReference type="PANTHER" id="PTHR47245">
    <property type="entry name" value="PEPTIDYLPROLYL ISOMERASE"/>
    <property type="match status" value="1"/>
</dbReference>
<name>A0A317C649_9GAMM</name>
<dbReference type="SUPFAM" id="SSF54534">
    <property type="entry name" value="FKBP-like"/>
    <property type="match status" value="1"/>
</dbReference>
<dbReference type="PANTHER" id="PTHR47245:SF2">
    <property type="entry name" value="PEPTIDYL-PROLYL CIS-TRANS ISOMERASE HP_0175-RELATED"/>
    <property type="match status" value="1"/>
</dbReference>
<comment type="similarity">
    <text evidence="2">Belongs to the PpiC/parvulin rotamase family.</text>
</comment>
<evidence type="ECO:0000313" key="8">
    <source>
        <dbReference type="EMBL" id="PWQ93681.1"/>
    </source>
</evidence>
<evidence type="ECO:0000256" key="3">
    <source>
        <dbReference type="ARBA" id="ARBA00013194"/>
    </source>
</evidence>
<evidence type="ECO:0000256" key="6">
    <source>
        <dbReference type="SAM" id="SignalP"/>
    </source>
</evidence>
<evidence type="ECO:0000256" key="4">
    <source>
        <dbReference type="ARBA" id="ARBA00023110"/>
    </source>
</evidence>
<evidence type="ECO:0000256" key="5">
    <source>
        <dbReference type="PROSITE-ProRule" id="PRU00278"/>
    </source>
</evidence>
<evidence type="ECO:0000256" key="1">
    <source>
        <dbReference type="ARBA" id="ARBA00000971"/>
    </source>
</evidence>
<comment type="caution">
    <text evidence="8">The sequence shown here is derived from an EMBL/GenBank/DDBJ whole genome shotgun (WGS) entry which is preliminary data.</text>
</comment>
<dbReference type="InterPro" id="IPR000297">
    <property type="entry name" value="PPIase_PpiC"/>
</dbReference>
<evidence type="ECO:0000259" key="7">
    <source>
        <dbReference type="PROSITE" id="PS50198"/>
    </source>
</evidence>
<dbReference type="Gene3D" id="3.10.50.40">
    <property type="match status" value="1"/>
</dbReference>
<organism evidence="8 9">
    <name type="scientific">Leucothrix arctica</name>
    <dbReference type="NCBI Taxonomy" id="1481894"/>
    <lineage>
        <taxon>Bacteria</taxon>
        <taxon>Pseudomonadati</taxon>
        <taxon>Pseudomonadota</taxon>
        <taxon>Gammaproteobacteria</taxon>
        <taxon>Thiotrichales</taxon>
        <taxon>Thiotrichaceae</taxon>
        <taxon>Leucothrix</taxon>
    </lineage>
</organism>
<evidence type="ECO:0000313" key="9">
    <source>
        <dbReference type="Proteomes" id="UP000245506"/>
    </source>
</evidence>
<feature type="signal peptide" evidence="6">
    <location>
        <begin position="1"/>
        <end position="26"/>
    </location>
</feature>
<sequence>MIITKKLLIAGISVALAAGLSQVAFADSHAEKKPAETTIEVMAPSKAVVAVVNGKEITQDVLNQYLSVVQRSADPKKNDPRAALDDLVATEIALQAAGETDILERAEIKQRIEDFTRNILLTTWTKEKVEGFEVTDEEITKVYEERVQKDANDEFKARHILLKTEDEAKAVIAEIAAGADFVKVAEEKSTGPSAKNGGDLGWFKSATMVKPFSDAVKGMKKGDVSAEPVKTQFGFHVIKLEETRPAKLPPMDSLKPQLTRMLAQQKMMAFMDEMKEKAEIKIMLPEIKVPAVEVTAEPAKSE</sequence>
<dbReference type="PROSITE" id="PS50198">
    <property type="entry name" value="PPIC_PPIASE_2"/>
    <property type="match status" value="1"/>
</dbReference>
<dbReference type="GO" id="GO:0003755">
    <property type="term" value="F:peptidyl-prolyl cis-trans isomerase activity"/>
    <property type="evidence" value="ECO:0007669"/>
    <property type="project" value="UniProtKB-KW"/>
</dbReference>
<accession>A0A317C649</accession>
<keyword evidence="5 8" id="KW-0413">Isomerase</keyword>
<dbReference type="Pfam" id="PF13616">
    <property type="entry name" value="Rotamase_3"/>
    <property type="match status" value="1"/>
</dbReference>
<dbReference type="InterPro" id="IPR046357">
    <property type="entry name" value="PPIase_dom_sf"/>
</dbReference>
<dbReference type="EC" id="5.2.1.8" evidence="3"/>
<dbReference type="OrthoDB" id="14196at2"/>
<dbReference type="Proteomes" id="UP000245506">
    <property type="component" value="Unassembled WGS sequence"/>
</dbReference>
<evidence type="ECO:0000256" key="2">
    <source>
        <dbReference type="ARBA" id="ARBA00007656"/>
    </source>
</evidence>
<dbReference type="RefSeq" id="WP_109825731.1">
    <property type="nucleotide sequence ID" value="NZ_QGKL01000042.1"/>
</dbReference>
<protein>
    <recommendedName>
        <fullName evidence="3">peptidylprolyl isomerase</fullName>
        <ecNumber evidence="3">5.2.1.8</ecNumber>
    </recommendedName>
</protein>
<feature type="domain" description="PpiC" evidence="7">
    <location>
        <begin position="152"/>
        <end position="242"/>
    </location>
</feature>